<dbReference type="PANTHER" id="PTHR30346:SF0">
    <property type="entry name" value="HCA OPERON TRANSCRIPTIONAL ACTIVATOR HCAR"/>
    <property type="match status" value="1"/>
</dbReference>
<dbReference type="Gene3D" id="1.10.10.10">
    <property type="entry name" value="Winged helix-like DNA-binding domain superfamily/Winged helix DNA-binding domain"/>
    <property type="match status" value="1"/>
</dbReference>
<dbReference type="InterPro" id="IPR036388">
    <property type="entry name" value="WH-like_DNA-bd_sf"/>
</dbReference>
<dbReference type="GO" id="GO:0032993">
    <property type="term" value="C:protein-DNA complex"/>
    <property type="evidence" value="ECO:0007669"/>
    <property type="project" value="TreeGrafter"/>
</dbReference>
<accession>A0A2A7MP19</accession>
<gene>
    <name evidence="7" type="ORF">CQY20_31740</name>
</gene>
<organism evidence="7 8">
    <name type="scientific">Mycolicibacterium agri</name>
    <name type="common">Mycobacterium agri</name>
    <dbReference type="NCBI Taxonomy" id="36811"/>
    <lineage>
        <taxon>Bacteria</taxon>
        <taxon>Bacillati</taxon>
        <taxon>Actinomycetota</taxon>
        <taxon>Actinomycetes</taxon>
        <taxon>Mycobacteriales</taxon>
        <taxon>Mycobacteriaceae</taxon>
        <taxon>Mycolicibacterium</taxon>
    </lineage>
</organism>
<dbReference type="AlphaFoldDB" id="A0A2A7MP19"/>
<reference evidence="7 8" key="1">
    <citation type="submission" date="2017-10" db="EMBL/GenBank/DDBJ databases">
        <title>The new phylogeny of genus Mycobacterium.</title>
        <authorList>
            <person name="Tortoli E."/>
            <person name="Trovato A."/>
            <person name="Cirillo D.M."/>
        </authorList>
    </citation>
    <scope>NUCLEOTIDE SEQUENCE [LARGE SCALE GENOMIC DNA]</scope>
    <source>
        <strain evidence="7 8">CCUG37673</strain>
    </source>
</reference>
<keyword evidence="5" id="KW-0804">Transcription</keyword>
<feature type="domain" description="HTH lysR-type" evidence="6">
    <location>
        <begin position="498"/>
        <end position="555"/>
    </location>
</feature>
<dbReference type="InterPro" id="IPR000847">
    <property type="entry name" value="LysR_HTH_N"/>
</dbReference>
<keyword evidence="3" id="KW-0238">DNA-binding</keyword>
<evidence type="ECO:0000259" key="6">
    <source>
        <dbReference type="PROSITE" id="PS50931"/>
    </source>
</evidence>
<evidence type="ECO:0000256" key="3">
    <source>
        <dbReference type="ARBA" id="ARBA00023125"/>
    </source>
</evidence>
<comment type="caution">
    <text evidence="7">The sequence shown here is derived from an EMBL/GenBank/DDBJ whole genome shotgun (WGS) entry which is preliminary data.</text>
</comment>
<evidence type="ECO:0000256" key="1">
    <source>
        <dbReference type="ARBA" id="ARBA00009437"/>
    </source>
</evidence>
<dbReference type="Pfam" id="PF00126">
    <property type="entry name" value="HTH_1"/>
    <property type="match status" value="1"/>
</dbReference>
<keyword evidence="4" id="KW-0010">Activator</keyword>
<evidence type="ECO:0000256" key="4">
    <source>
        <dbReference type="ARBA" id="ARBA00023159"/>
    </source>
</evidence>
<evidence type="ECO:0000256" key="2">
    <source>
        <dbReference type="ARBA" id="ARBA00023015"/>
    </source>
</evidence>
<dbReference type="GO" id="GO:0003700">
    <property type="term" value="F:DNA-binding transcription factor activity"/>
    <property type="evidence" value="ECO:0007669"/>
    <property type="project" value="InterPro"/>
</dbReference>
<protein>
    <recommendedName>
        <fullName evidence="6">HTH lysR-type domain-containing protein</fullName>
    </recommendedName>
</protein>
<dbReference type="GO" id="GO:0003677">
    <property type="term" value="F:DNA binding"/>
    <property type="evidence" value="ECO:0007669"/>
    <property type="project" value="UniProtKB-KW"/>
</dbReference>
<evidence type="ECO:0000256" key="5">
    <source>
        <dbReference type="ARBA" id="ARBA00023163"/>
    </source>
</evidence>
<name>A0A2A7MP19_MYCAG</name>
<dbReference type="Proteomes" id="UP000220914">
    <property type="component" value="Unassembled WGS sequence"/>
</dbReference>
<dbReference type="InterPro" id="IPR036390">
    <property type="entry name" value="WH_DNA-bd_sf"/>
</dbReference>
<keyword evidence="8" id="KW-1185">Reference proteome</keyword>
<dbReference type="PROSITE" id="PS50931">
    <property type="entry name" value="HTH_LYSR"/>
    <property type="match status" value="1"/>
</dbReference>
<keyword evidence="2" id="KW-0805">Transcription regulation</keyword>
<evidence type="ECO:0000313" key="7">
    <source>
        <dbReference type="EMBL" id="PEG33267.1"/>
    </source>
</evidence>
<proteinExistence type="inferred from homology"/>
<dbReference type="PANTHER" id="PTHR30346">
    <property type="entry name" value="TRANSCRIPTIONAL DUAL REGULATOR HCAR-RELATED"/>
    <property type="match status" value="1"/>
</dbReference>
<comment type="similarity">
    <text evidence="1">Belongs to the LysR transcriptional regulatory family.</text>
</comment>
<dbReference type="SUPFAM" id="SSF46785">
    <property type="entry name" value="Winged helix' DNA-binding domain"/>
    <property type="match status" value="1"/>
</dbReference>
<sequence>MVAALLAMDSPDIASAGDALRWLVTSSRERGLAVHATNMGWGKNTSPVLSAVQLTAVAPLRKPSDQLRYRIGTPLPTHPAPGTTHTTALARRLPSMLWPAWSLPLSIPNCHQRQLRPVLSAALLIVNSRLNLDEAADLIESPVEGHAVSRVLQLLEQREQWPSIRAALIRMAGYLAEHDVPIDYERRRALDYTMLLPDKVWARICRDTATPGPRAIRAKIARCFLFERLTGLPASASPFAVDDNAFRTKVADFPQHLTPELGRALDAHTREFLANQGIDSEPAMWYPPTDLLDGLDLPGPNPDAVDVTDMHSLTTVAGNTLGATAIRLGTSLDTVRYLLELHPAPRRYPLSEGQATQVHNRAYCTAKAALPRARLADLYHQQQMSLREIAATAGVSRQIIARLARDYDLSLRKPQRRARTAIDRDWLYEQYVTKRRALPDIADEAGMSTANMARWAKTHAIPMRGRGGPSHSANLAAEDVAAEAPELLRPALAGIGGWERLERFAAATRHPTLTIAAEKLGVHQFTLVNQINRIERELGATLLNRAERGRPMKLTAHGARVVATIRACQRRAVR</sequence>
<dbReference type="EMBL" id="PDCP01000128">
    <property type="protein sequence ID" value="PEG33267.1"/>
    <property type="molecule type" value="Genomic_DNA"/>
</dbReference>
<evidence type="ECO:0000313" key="8">
    <source>
        <dbReference type="Proteomes" id="UP000220914"/>
    </source>
</evidence>